<dbReference type="OrthoDB" id="2148946at2759"/>
<dbReference type="Gene3D" id="1.10.510.10">
    <property type="entry name" value="Transferase(Phosphotransferase) domain 1"/>
    <property type="match status" value="1"/>
</dbReference>
<dbReference type="EMBL" id="QKWP01000268">
    <property type="protein sequence ID" value="RIB23300.1"/>
    <property type="molecule type" value="Genomic_DNA"/>
</dbReference>
<proteinExistence type="predicted"/>
<dbReference type="PANTHER" id="PTHR43628">
    <property type="entry name" value="ACTIVATOR OF C KINASE PROTEIN 1-RELATED"/>
    <property type="match status" value="1"/>
</dbReference>
<dbReference type="Gene3D" id="1.25.40.10">
    <property type="entry name" value="Tetratricopeptide repeat domain"/>
    <property type="match status" value="1"/>
</dbReference>
<dbReference type="InterPro" id="IPR011990">
    <property type="entry name" value="TPR-like_helical_dom_sf"/>
</dbReference>
<feature type="domain" description="Serine-threonine/tyrosine-protein kinase catalytic" evidence="1">
    <location>
        <begin position="231"/>
        <end position="310"/>
    </location>
</feature>
<dbReference type="PANTHER" id="PTHR43628:SF1">
    <property type="entry name" value="CHITIN SYNTHASE REGULATORY FACTOR 2-RELATED"/>
    <property type="match status" value="1"/>
</dbReference>
<name>A0A397VLE0_9GLOM</name>
<dbReference type="SUPFAM" id="SSF56112">
    <property type="entry name" value="Protein kinase-like (PK-like)"/>
    <property type="match status" value="1"/>
</dbReference>
<dbReference type="GO" id="GO:0004672">
    <property type="term" value="F:protein kinase activity"/>
    <property type="evidence" value="ECO:0007669"/>
    <property type="project" value="InterPro"/>
</dbReference>
<reference evidence="2 3" key="1">
    <citation type="submission" date="2018-06" db="EMBL/GenBank/DDBJ databases">
        <title>Comparative genomics reveals the genomic features of Rhizophagus irregularis, R. cerebriforme, R. diaphanum and Gigaspora rosea, and their symbiotic lifestyle signature.</title>
        <authorList>
            <person name="Morin E."/>
            <person name="San Clemente H."/>
            <person name="Chen E.C.H."/>
            <person name="De La Providencia I."/>
            <person name="Hainaut M."/>
            <person name="Kuo A."/>
            <person name="Kohler A."/>
            <person name="Murat C."/>
            <person name="Tang N."/>
            <person name="Roy S."/>
            <person name="Loubradou J."/>
            <person name="Henrissat B."/>
            <person name="Grigoriev I.V."/>
            <person name="Corradi N."/>
            <person name="Roux C."/>
            <person name="Martin F.M."/>
        </authorList>
    </citation>
    <scope>NUCLEOTIDE SEQUENCE [LARGE SCALE GENOMIC DNA]</scope>
    <source>
        <strain evidence="2 3">DAOM 194757</strain>
    </source>
</reference>
<evidence type="ECO:0000313" key="2">
    <source>
        <dbReference type="EMBL" id="RIB23300.1"/>
    </source>
</evidence>
<evidence type="ECO:0000259" key="1">
    <source>
        <dbReference type="Pfam" id="PF07714"/>
    </source>
</evidence>
<protein>
    <recommendedName>
        <fullName evidence="1">Serine-threonine/tyrosine-protein kinase catalytic domain-containing protein</fullName>
    </recommendedName>
</protein>
<dbReference type="SMART" id="SM00671">
    <property type="entry name" value="SEL1"/>
    <property type="match status" value="4"/>
</dbReference>
<dbReference type="AlphaFoldDB" id="A0A397VLE0"/>
<organism evidence="2 3">
    <name type="scientific">Gigaspora rosea</name>
    <dbReference type="NCBI Taxonomy" id="44941"/>
    <lineage>
        <taxon>Eukaryota</taxon>
        <taxon>Fungi</taxon>
        <taxon>Fungi incertae sedis</taxon>
        <taxon>Mucoromycota</taxon>
        <taxon>Glomeromycotina</taxon>
        <taxon>Glomeromycetes</taxon>
        <taxon>Diversisporales</taxon>
        <taxon>Gigasporaceae</taxon>
        <taxon>Gigaspora</taxon>
    </lineage>
</organism>
<dbReference type="InterPro" id="IPR011009">
    <property type="entry name" value="Kinase-like_dom_sf"/>
</dbReference>
<dbReference type="Pfam" id="PF08238">
    <property type="entry name" value="Sel1"/>
    <property type="match status" value="4"/>
</dbReference>
<dbReference type="SUPFAM" id="SSF81901">
    <property type="entry name" value="HCP-like"/>
    <property type="match status" value="1"/>
</dbReference>
<accession>A0A397VLE0</accession>
<dbReference type="Proteomes" id="UP000266673">
    <property type="component" value="Unassembled WGS sequence"/>
</dbReference>
<dbReference type="Pfam" id="PF07714">
    <property type="entry name" value="PK_Tyr_Ser-Thr"/>
    <property type="match status" value="1"/>
</dbReference>
<dbReference type="STRING" id="44941.A0A397VLE0"/>
<evidence type="ECO:0000313" key="3">
    <source>
        <dbReference type="Proteomes" id="UP000266673"/>
    </source>
</evidence>
<dbReference type="InterPro" id="IPR052945">
    <property type="entry name" value="Mitotic_Regulator"/>
</dbReference>
<comment type="caution">
    <text evidence="2">The sequence shown here is derived from an EMBL/GenBank/DDBJ whole genome shotgun (WGS) entry which is preliminary data.</text>
</comment>
<gene>
    <name evidence="2" type="ORF">C2G38_2171663</name>
</gene>
<dbReference type="InterPro" id="IPR006597">
    <property type="entry name" value="Sel1-like"/>
</dbReference>
<dbReference type="InterPro" id="IPR001245">
    <property type="entry name" value="Ser-Thr/Tyr_kinase_cat_dom"/>
</dbReference>
<sequence length="318" mass="36411">MGHIDGIFNLGRCYHRGIGVDKDECKSFIYLQQSAEMGHIKGTNDLGLCYHYGIGTEKDEHKAFIYYKTVADMGDIDALFNLGSCCHYGIGVEKDESKAFVYYLGYVNTGDSEAMFMIADCYRNGTGIARDVQMAKHWYQMGANKISDIDNDKSNKLFYHHIQWTPNLQNLNISEELASDIGSINEYKYLSFISYNQFKNIKRIGEGGFSTVYYANWHDPSYGDVWRDVASPEVLDGKPYSTASDIYSFGMIMWEILYGAPVFNNRNFDLQLQIEICINGLRPITNKDAPQIYVDLMKKCWHKRLEIRTSAVKSTKLF</sequence>
<keyword evidence="3" id="KW-1185">Reference proteome</keyword>